<keyword evidence="2" id="KW-1185">Reference proteome</keyword>
<dbReference type="Proteomes" id="UP000515733">
    <property type="component" value="Chromosome"/>
</dbReference>
<name>A0A6S6Y725_9PROT</name>
<evidence type="ECO:0000313" key="2">
    <source>
        <dbReference type="Proteomes" id="UP000515733"/>
    </source>
</evidence>
<evidence type="ECO:0000313" key="1">
    <source>
        <dbReference type="EMBL" id="CAB1368268.1"/>
    </source>
</evidence>
<accession>A0A6S6Y725</accession>
<dbReference type="AlphaFoldDB" id="A0A6S6Y725"/>
<dbReference type="KEGG" id="doe:DENOEST_1103"/>
<organism evidence="1 2">
    <name type="scientific">Denitratisoma oestradiolicum</name>
    <dbReference type="NCBI Taxonomy" id="311182"/>
    <lineage>
        <taxon>Bacteria</taxon>
        <taxon>Pseudomonadati</taxon>
        <taxon>Pseudomonadota</taxon>
        <taxon>Betaproteobacteria</taxon>
        <taxon>Nitrosomonadales</taxon>
        <taxon>Sterolibacteriaceae</taxon>
        <taxon>Denitratisoma</taxon>
    </lineage>
</organism>
<reference evidence="1 2" key="1">
    <citation type="submission" date="2020-03" db="EMBL/GenBank/DDBJ databases">
        <authorList>
            <consortium name="Genoscope - CEA"/>
            <person name="William W."/>
        </authorList>
    </citation>
    <scope>NUCLEOTIDE SEQUENCE [LARGE SCALE GENOMIC DNA]</scope>
    <source>
        <strain evidence="2">DSM 16959</strain>
    </source>
</reference>
<gene>
    <name evidence="1" type="ORF">DENOEST_1103</name>
</gene>
<dbReference type="EMBL" id="LR778301">
    <property type="protein sequence ID" value="CAB1368268.1"/>
    <property type="molecule type" value="Genomic_DNA"/>
</dbReference>
<protein>
    <submittedName>
        <fullName evidence="1">Uncharacterized protein</fullName>
    </submittedName>
</protein>
<proteinExistence type="predicted"/>
<sequence>MWGDGRVCPAISPGPIKGHSGISVDQAILAAWNQAKSGFNDEPFECAADELYRVLAPRCFQIVVHFMAHPGMSIREAALWLGIAEPRLADEVGRLLASGMLEEGLFGLTAAADLRDPDCAGKQP</sequence>